<comment type="caution">
    <text evidence="3">The sequence shown here is derived from an EMBL/GenBank/DDBJ whole genome shotgun (WGS) entry which is preliminary data.</text>
</comment>
<name>A0ABT8SA37_9BURK</name>
<proteinExistence type="inferred from homology"/>
<dbReference type="InterPro" id="IPR035093">
    <property type="entry name" value="RelE/ParE_toxin_dom_sf"/>
</dbReference>
<sequence>MAWTIDYTDTALKQLRKLDKQTARRIVDFMDERIANQQDPRASGKALTGPLLGAFWRYRVGDCRVICDIQDQQIRILVVELGDRKDVFR</sequence>
<dbReference type="Proteomes" id="UP001169027">
    <property type="component" value="Unassembled WGS sequence"/>
</dbReference>
<protein>
    <submittedName>
        <fullName evidence="3">Type II toxin-antitoxin system RelE/ParE family toxin</fullName>
    </submittedName>
</protein>
<keyword evidence="2" id="KW-1277">Toxin-antitoxin system</keyword>
<accession>A0ABT8SA37</accession>
<evidence type="ECO:0000256" key="1">
    <source>
        <dbReference type="ARBA" id="ARBA00006226"/>
    </source>
</evidence>
<dbReference type="PANTHER" id="PTHR35601:SF1">
    <property type="entry name" value="TOXIN RELE"/>
    <property type="match status" value="1"/>
</dbReference>
<reference evidence="3" key="1">
    <citation type="submission" date="2023-06" db="EMBL/GenBank/DDBJ databases">
        <authorList>
            <person name="Jiang Y."/>
            <person name="Liu Q."/>
        </authorList>
    </citation>
    <scope>NUCLEOTIDE SEQUENCE</scope>
    <source>
        <strain evidence="3">CGMCC 1.12090</strain>
    </source>
</reference>
<gene>
    <name evidence="3" type="ORF">Q2T77_26125</name>
</gene>
<evidence type="ECO:0000313" key="4">
    <source>
        <dbReference type="Proteomes" id="UP001169027"/>
    </source>
</evidence>
<dbReference type="EMBL" id="JAUKVY010000022">
    <property type="protein sequence ID" value="MDO1535766.1"/>
    <property type="molecule type" value="Genomic_DNA"/>
</dbReference>
<keyword evidence="4" id="KW-1185">Reference proteome</keyword>
<dbReference type="InterPro" id="IPR007712">
    <property type="entry name" value="RelE/ParE_toxin"/>
</dbReference>
<dbReference type="Pfam" id="PF05016">
    <property type="entry name" value="ParE_toxin"/>
    <property type="match status" value="1"/>
</dbReference>
<dbReference type="PANTHER" id="PTHR35601">
    <property type="entry name" value="TOXIN RELE"/>
    <property type="match status" value="1"/>
</dbReference>
<dbReference type="Gene3D" id="3.30.2310.20">
    <property type="entry name" value="RelE-like"/>
    <property type="match status" value="1"/>
</dbReference>
<dbReference type="SUPFAM" id="SSF143011">
    <property type="entry name" value="RelE-like"/>
    <property type="match status" value="1"/>
</dbReference>
<organism evidence="3 4">
    <name type="scientific">Variovorax ginsengisoli</name>
    <dbReference type="NCBI Taxonomy" id="363844"/>
    <lineage>
        <taxon>Bacteria</taxon>
        <taxon>Pseudomonadati</taxon>
        <taxon>Pseudomonadota</taxon>
        <taxon>Betaproteobacteria</taxon>
        <taxon>Burkholderiales</taxon>
        <taxon>Comamonadaceae</taxon>
        <taxon>Variovorax</taxon>
    </lineage>
</organism>
<evidence type="ECO:0000313" key="3">
    <source>
        <dbReference type="EMBL" id="MDO1535766.1"/>
    </source>
</evidence>
<dbReference type="RefSeq" id="WP_301813592.1">
    <property type="nucleotide sequence ID" value="NZ_JAUJZH010000022.1"/>
</dbReference>
<comment type="similarity">
    <text evidence="1">Belongs to the RelE toxin family.</text>
</comment>
<evidence type="ECO:0000256" key="2">
    <source>
        <dbReference type="ARBA" id="ARBA00022649"/>
    </source>
</evidence>